<keyword evidence="5 8" id="KW-0812">Transmembrane</keyword>
<dbReference type="InterPro" id="IPR004761">
    <property type="entry name" value="Spore_GerAB"/>
</dbReference>
<evidence type="ECO:0000256" key="5">
    <source>
        <dbReference type="ARBA" id="ARBA00022692"/>
    </source>
</evidence>
<reference evidence="9 10" key="1">
    <citation type="submission" date="2024-09" db="EMBL/GenBank/DDBJ databases">
        <authorList>
            <person name="Sun Q."/>
            <person name="Mori K."/>
        </authorList>
    </citation>
    <scope>NUCLEOTIDE SEQUENCE [LARGE SCALE GENOMIC DNA]</scope>
    <source>
        <strain evidence="9 10">CCM 4839</strain>
    </source>
</reference>
<dbReference type="Pfam" id="PF03845">
    <property type="entry name" value="Spore_permease"/>
    <property type="match status" value="1"/>
</dbReference>
<keyword evidence="4" id="KW-0309">Germination</keyword>
<organism evidence="9 10">
    <name type="scientific">Paenibacillus mendelii</name>
    <dbReference type="NCBI Taxonomy" id="206163"/>
    <lineage>
        <taxon>Bacteria</taxon>
        <taxon>Bacillati</taxon>
        <taxon>Bacillota</taxon>
        <taxon>Bacilli</taxon>
        <taxon>Bacillales</taxon>
        <taxon>Paenibacillaceae</taxon>
        <taxon>Paenibacillus</taxon>
    </lineage>
</organism>
<feature type="transmembrane region" description="Helical" evidence="8">
    <location>
        <begin position="280"/>
        <end position="299"/>
    </location>
</feature>
<feature type="transmembrane region" description="Helical" evidence="8">
    <location>
        <begin position="12"/>
        <end position="33"/>
    </location>
</feature>
<dbReference type="EMBL" id="JBHLVF010000037">
    <property type="protein sequence ID" value="MFC0394007.1"/>
    <property type="molecule type" value="Genomic_DNA"/>
</dbReference>
<evidence type="ECO:0000256" key="4">
    <source>
        <dbReference type="ARBA" id="ARBA00022544"/>
    </source>
</evidence>
<feature type="transmembrane region" description="Helical" evidence="8">
    <location>
        <begin position="154"/>
        <end position="179"/>
    </location>
</feature>
<feature type="transmembrane region" description="Helical" evidence="8">
    <location>
        <begin position="53"/>
        <end position="75"/>
    </location>
</feature>
<dbReference type="Proteomes" id="UP001589818">
    <property type="component" value="Unassembled WGS sequence"/>
</dbReference>
<evidence type="ECO:0000256" key="1">
    <source>
        <dbReference type="ARBA" id="ARBA00004141"/>
    </source>
</evidence>
<dbReference type="RefSeq" id="WP_256555642.1">
    <property type="nucleotide sequence ID" value="NZ_JANHOF010000023.1"/>
</dbReference>
<comment type="caution">
    <text evidence="9">The sequence shown here is derived from an EMBL/GenBank/DDBJ whole genome shotgun (WGS) entry which is preliminary data.</text>
</comment>
<dbReference type="PANTHER" id="PTHR34975:SF2">
    <property type="entry name" value="SPORE GERMINATION PROTEIN A2"/>
    <property type="match status" value="1"/>
</dbReference>
<evidence type="ECO:0000256" key="8">
    <source>
        <dbReference type="SAM" id="Phobius"/>
    </source>
</evidence>
<keyword evidence="3" id="KW-0813">Transport</keyword>
<proteinExistence type="inferred from homology"/>
<keyword evidence="7 8" id="KW-0472">Membrane</keyword>
<feature type="transmembrane region" description="Helical" evidence="8">
    <location>
        <begin position="191"/>
        <end position="212"/>
    </location>
</feature>
<keyword evidence="10" id="KW-1185">Reference proteome</keyword>
<name>A0ABV6JE57_9BACL</name>
<feature type="transmembrane region" description="Helical" evidence="8">
    <location>
        <begin position="87"/>
        <end position="105"/>
    </location>
</feature>
<feature type="transmembrane region" description="Helical" evidence="8">
    <location>
        <begin position="311"/>
        <end position="332"/>
    </location>
</feature>
<comment type="similarity">
    <text evidence="2">Belongs to the amino acid-polyamine-organocation (APC) superfamily. Spore germination protein (SGP) (TC 2.A.3.9) family.</text>
</comment>
<evidence type="ECO:0000313" key="10">
    <source>
        <dbReference type="Proteomes" id="UP001589818"/>
    </source>
</evidence>
<evidence type="ECO:0000313" key="9">
    <source>
        <dbReference type="EMBL" id="MFC0394007.1"/>
    </source>
</evidence>
<accession>A0ABV6JE57</accession>
<dbReference type="PANTHER" id="PTHR34975">
    <property type="entry name" value="SPORE GERMINATION PROTEIN A2"/>
    <property type="match status" value="1"/>
</dbReference>
<gene>
    <name evidence="9" type="ORF">ACFFJ8_21880</name>
</gene>
<feature type="transmembrane region" description="Helical" evidence="8">
    <location>
        <begin position="240"/>
        <end position="268"/>
    </location>
</feature>
<comment type="subcellular location">
    <subcellularLocation>
        <location evidence="1">Membrane</location>
        <topology evidence="1">Multi-pass membrane protein</topology>
    </subcellularLocation>
</comment>
<feature type="transmembrane region" description="Helical" evidence="8">
    <location>
        <begin position="112"/>
        <end position="134"/>
    </location>
</feature>
<keyword evidence="6 8" id="KW-1133">Transmembrane helix</keyword>
<evidence type="ECO:0000256" key="2">
    <source>
        <dbReference type="ARBA" id="ARBA00007998"/>
    </source>
</evidence>
<evidence type="ECO:0000256" key="7">
    <source>
        <dbReference type="ARBA" id="ARBA00023136"/>
    </source>
</evidence>
<evidence type="ECO:0000256" key="3">
    <source>
        <dbReference type="ARBA" id="ARBA00022448"/>
    </source>
</evidence>
<evidence type="ECO:0000256" key="6">
    <source>
        <dbReference type="ARBA" id="ARBA00022989"/>
    </source>
</evidence>
<protein>
    <submittedName>
        <fullName evidence="9">GerAB/ArcD/ProY family transporter</fullName>
    </submittedName>
</protein>
<sequence length="338" mass="38709">MPQYLVHPNMVWAIIAVGIISNINLMLLAKWFASPYSGKGYAGFVELFGERKVRLFSFIGMLFIFVKITVITLGYTEIIHQFVLPSIQREWLLAFLFAVGCYLAVKGMEKTIRFIFIAYLCSFWLILLYIPFFLPPIASIHDLYPIISMERDDGIWQGMLLIWASLSGPEYLICIGAWFSPRDKLLRPMAIGNALTIVEYLALFIASTLYFGPEYLRKSSYPVINMVRYLQSPIFERLDIMMICIHIFHYVFAIALLILLFYGSLRIIAGKAMKPASRSGFIASFMVLFLCMLIVYHWFWKSGTQGHFWPVLQVCFAAVSFLAVPAFMIAAVRIKGRA</sequence>